<comment type="similarity">
    <text evidence="1">Belongs to the AfsR/DnrI/RedD regulatory family.</text>
</comment>
<dbReference type="Gene3D" id="3.40.50.300">
    <property type="entry name" value="P-loop containing nucleotide triphosphate hydrolases"/>
    <property type="match status" value="1"/>
</dbReference>
<dbReference type="InterPro" id="IPR010982">
    <property type="entry name" value="Lambda_DNA-bd_dom_sf"/>
</dbReference>
<dbReference type="PROSITE" id="PS50005">
    <property type="entry name" value="TPR"/>
    <property type="match status" value="1"/>
</dbReference>
<dbReference type="PANTHER" id="PTHR35807">
    <property type="entry name" value="TRANSCRIPTIONAL REGULATOR REDD-RELATED"/>
    <property type="match status" value="1"/>
</dbReference>
<dbReference type="CDD" id="cd00093">
    <property type="entry name" value="HTH_XRE"/>
    <property type="match status" value="1"/>
</dbReference>
<evidence type="ECO:0000256" key="2">
    <source>
        <dbReference type="ARBA" id="ARBA00023015"/>
    </source>
</evidence>
<dbReference type="InterPro" id="IPR005158">
    <property type="entry name" value="BTAD"/>
</dbReference>
<evidence type="ECO:0000256" key="5">
    <source>
        <dbReference type="PROSITE-ProRule" id="PRU00339"/>
    </source>
</evidence>
<reference evidence="11" key="1">
    <citation type="journal article" date="2019" name="Int. J. Syst. Evol. Microbiol.">
        <title>The Global Catalogue of Microorganisms (GCM) 10K type strain sequencing project: providing services to taxonomists for standard genome sequencing and annotation.</title>
        <authorList>
            <consortium name="The Broad Institute Genomics Platform"/>
            <consortium name="The Broad Institute Genome Sequencing Center for Infectious Disease"/>
            <person name="Wu L."/>
            <person name="Ma J."/>
        </authorList>
    </citation>
    <scope>NUCLEOTIDE SEQUENCE [LARGE SCALE GENOMIC DNA]</scope>
    <source>
        <strain evidence="11">JCM 13249</strain>
    </source>
</reference>
<comment type="caution">
    <text evidence="10">The sequence shown here is derived from an EMBL/GenBank/DDBJ whole genome shotgun (WGS) entry which is preliminary data.</text>
</comment>
<feature type="region of interest" description="Disordered" evidence="7">
    <location>
        <begin position="337"/>
        <end position="357"/>
    </location>
</feature>
<evidence type="ECO:0000259" key="8">
    <source>
        <dbReference type="PROSITE" id="PS50943"/>
    </source>
</evidence>
<keyword evidence="4" id="KW-0804">Transcription</keyword>
<organism evidence="10 11">
    <name type="scientific">Luedemannella helvata</name>
    <dbReference type="NCBI Taxonomy" id="349315"/>
    <lineage>
        <taxon>Bacteria</taxon>
        <taxon>Bacillati</taxon>
        <taxon>Actinomycetota</taxon>
        <taxon>Actinomycetes</taxon>
        <taxon>Micromonosporales</taxon>
        <taxon>Micromonosporaceae</taxon>
        <taxon>Luedemannella</taxon>
    </lineage>
</organism>
<dbReference type="RefSeq" id="WP_344081278.1">
    <property type="nucleotide sequence ID" value="NZ_BAAALS010000012.1"/>
</dbReference>
<dbReference type="PANTHER" id="PTHR35807:SF1">
    <property type="entry name" value="TRANSCRIPTIONAL REGULATOR REDD"/>
    <property type="match status" value="1"/>
</dbReference>
<dbReference type="Pfam" id="PF13424">
    <property type="entry name" value="TPR_12"/>
    <property type="match status" value="2"/>
</dbReference>
<feature type="domain" description="OmpR/PhoB-type" evidence="9">
    <location>
        <begin position="83"/>
        <end position="188"/>
    </location>
</feature>
<dbReference type="EMBL" id="BAAALS010000012">
    <property type="protein sequence ID" value="GAA1755117.1"/>
    <property type="molecule type" value="Genomic_DNA"/>
</dbReference>
<dbReference type="InterPro" id="IPR001867">
    <property type="entry name" value="OmpR/PhoB-type_DNA-bd"/>
</dbReference>
<evidence type="ECO:0000259" key="9">
    <source>
        <dbReference type="PROSITE" id="PS51755"/>
    </source>
</evidence>
<evidence type="ECO:0000313" key="11">
    <source>
        <dbReference type="Proteomes" id="UP001500655"/>
    </source>
</evidence>
<evidence type="ECO:0000256" key="1">
    <source>
        <dbReference type="ARBA" id="ARBA00005820"/>
    </source>
</evidence>
<keyword evidence="5" id="KW-0802">TPR repeat</keyword>
<keyword evidence="2" id="KW-0805">Transcription regulation</keyword>
<dbReference type="SMART" id="SM00028">
    <property type="entry name" value="TPR"/>
    <property type="match status" value="5"/>
</dbReference>
<keyword evidence="3 6" id="KW-0238">DNA-binding</keyword>
<dbReference type="InterPro" id="IPR051677">
    <property type="entry name" value="AfsR-DnrI-RedD_regulator"/>
</dbReference>
<evidence type="ECO:0000256" key="4">
    <source>
        <dbReference type="ARBA" id="ARBA00023163"/>
    </source>
</evidence>
<dbReference type="InterPro" id="IPR016032">
    <property type="entry name" value="Sig_transdc_resp-reg_C-effctor"/>
</dbReference>
<dbReference type="Pfam" id="PF13560">
    <property type="entry name" value="HTH_31"/>
    <property type="match status" value="1"/>
</dbReference>
<dbReference type="SMART" id="SM01043">
    <property type="entry name" value="BTAD"/>
    <property type="match status" value="1"/>
</dbReference>
<accession>A0ABP4WI31</accession>
<name>A0ABP4WI31_9ACTN</name>
<proteinExistence type="inferred from homology"/>
<protein>
    <submittedName>
        <fullName evidence="10">BTAD domain-containing putative transcriptional regulator</fullName>
    </submittedName>
</protein>
<dbReference type="Proteomes" id="UP001500655">
    <property type="component" value="Unassembled WGS sequence"/>
</dbReference>
<dbReference type="Pfam" id="PF03704">
    <property type="entry name" value="BTAD"/>
    <property type="match status" value="1"/>
</dbReference>
<dbReference type="InterPro" id="IPR027417">
    <property type="entry name" value="P-loop_NTPase"/>
</dbReference>
<dbReference type="InterPro" id="IPR019734">
    <property type="entry name" value="TPR_rpt"/>
</dbReference>
<feature type="domain" description="HTH cro/C1-type" evidence="8">
    <location>
        <begin position="14"/>
        <end position="69"/>
    </location>
</feature>
<dbReference type="SUPFAM" id="SSF48452">
    <property type="entry name" value="TPR-like"/>
    <property type="match status" value="3"/>
</dbReference>
<dbReference type="Gene3D" id="1.10.260.40">
    <property type="entry name" value="lambda repressor-like DNA-binding domains"/>
    <property type="match status" value="1"/>
</dbReference>
<dbReference type="SUPFAM" id="SSF47413">
    <property type="entry name" value="lambda repressor-like DNA-binding domains"/>
    <property type="match status" value="1"/>
</dbReference>
<dbReference type="SMART" id="SM00530">
    <property type="entry name" value="HTH_XRE"/>
    <property type="match status" value="1"/>
</dbReference>
<feature type="repeat" description="TPR" evidence="5">
    <location>
        <begin position="847"/>
        <end position="880"/>
    </location>
</feature>
<dbReference type="CDD" id="cd15831">
    <property type="entry name" value="BTAD"/>
    <property type="match status" value="1"/>
</dbReference>
<dbReference type="PROSITE" id="PS51755">
    <property type="entry name" value="OMPR_PHOB"/>
    <property type="match status" value="1"/>
</dbReference>
<evidence type="ECO:0000256" key="7">
    <source>
        <dbReference type="SAM" id="MobiDB-lite"/>
    </source>
</evidence>
<keyword evidence="11" id="KW-1185">Reference proteome</keyword>
<sequence>MDTTADHSDFGGLLRTCRRAAGISQRQLADRAGISPAAIRDLEQGRTRRPQRRSVDAMVSALRLTGDNAVAFRRAAIDIDRATPARQVDPAQPVRVRVLGPLSVQRGPGQVPVGRGRRRAVLGRLALSVNATVPIADLVDLLWEAEPPLSPTQAVQTYLSRLRSALHLAAPGRTSVISRAAGGYRLNLPDDQLDLAEFRRQVRQARTAEPARALELLETALALWRGNPLADIPQLRNHPLVTAVMEERAAATLRYADLALAAGQGDRCLPLLRELAAASPLHEPLHARLIAILGAGNRQADALTTYAEIRRRLVEDLGIEPGPELVHAHRRVLRQEPVGKSAASPQPSAEEPRPPAQLPADIHQFTGRLAAISQLDGLLDAHHSTSAVVIAAVSGTAGVGKTAVAVHWAHRVGHRFPDGQLYVNLRGFEPSGSPMAAAEAVTGFLDALGYPSQRLPADPAAQLGLYRSLLVGRRVLLVLDNARDAEQVRPLLPTAPGCFAVVTSRDPLAGLVASDGAHPLALDVLSHDDAEHLLAQRIGPRRTAAEPDVVAGIVDRCAGLPLALAITAARAATQPHLPLAVLAADLRDGDRLDALSTGDAGTDVRSVFSWSYRALSPAAARLFRLLGRHPVPELSVAAAASVAGVAVPRVRPLLVELIRAHLLSEHAPGRYALHDLLHEYAGRLTLDEEPDAVTGRMLDHYLHTARAADGLLEPARDPGPVDAPRAGVTVQAPADHRQAMHWFTVEHRVLLAMADHAGRTGFDPYVWRLAEAAAVFLYRRGLWHDQLTAQRHALRAAERAGDVAAQGSAHVHLARAYVRLRRGDRAEAHLRDALRLYAEHGDAGGQAQTHHYFGLVYEQQGRYREAVDHAQQAVAMCRASGLRFGQGHALNALAWYQAHLGNHHEAVIHCREALEVTRDLGDRAGQANAWDTLGYTHHHLRDHATAATSYGQAIDIYRELGDRYHESVSLGHLAETHLATGRPDSARTAYRDALDALDELGHPDADRVRAALMSLGA</sequence>
<evidence type="ECO:0000256" key="6">
    <source>
        <dbReference type="PROSITE-ProRule" id="PRU01091"/>
    </source>
</evidence>
<dbReference type="InterPro" id="IPR001387">
    <property type="entry name" value="Cro/C1-type_HTH"/>
</dbReference>
<feature type="DNA-binding region" description="OmpR/PhoB-type" evidence="6">
    <location>
        <begin position="83"/>
        <end position="188"/>
    </location>
</feature>
<dbReference type="InterPro" id="IPR036388">
    <property type="entry name" value="WH-like_DNA-bd_sf"/>
</dbReference>
<evidence type="ECO:0000313" key="10">
    <source>
        <dbReference type="EMBL" id="GAA1755117.1"/>
    </source>
</evidence>
<dbReference type="InterPro" id="IPR011990">
    <property type="entry name" value="TPR-like_helical_dom_sf"/>
</dbReference>
<dbReference type="SUPFAM" id="SSF46894">
    <property type="entry name" value="C-terminal effector domain of the bipartite response regulators"/>
    <property type="match status" value="1"/>
</dbReference>
<dbReference type="Gene3D" id="1.10.10.10">
    <property type="entry name" value="Winged helix-like DNA-binding domain superfamily/Winged helix DNA-binding domain"/>
    <property type="match status" value="1"/>
</dbReference>
<dbReference type="SUPFAM" id="SSF52540">
    <property type="entry name" value="P-loop containing nucleoside triphosphate hydrolases"/>
    <property type="match status" value="1"/>
</dbReference>
<dbReference type="PRINTS" id="PR00364">
    <property type="entry name" value="DISEASERSIST"/>
</dbReference>
<dbReference type="Gene3D" id="1.25.40.10">
    <property type="entry name" value="Tetratricopeptide repeat domain"/>
    <property type="match status" value="2"/>
</dbReference>
<dbReference type="PROSITE" id="PS50943">
    <property type="entry name" value="HTH_CROC1"/>
    <property type="match status" value="1"/>
</dbReference>
<gene>
    <name evidence="10" type="ORF">GCM10009681_27860</name>
</gene>
<dbReference type="SMART" id="SM00862">
    <property type="entry name" value="Trans_reg_C"/>
    <property type="match status" value="1"/>
</dbReference>
<evidence type="ECO:0000256" key="3">
    <source>
        <dbReference type="ARBA" id="ARBA00023125"/>
    </source>
</evidence>